<reference evidence="3" key="1">
    <citation type="journal article" date="2018" name="Nat. Plants">
        <title>Whole-genome landscape of Medicago truncatula symbiotic genes.</title>
        <authorList>
            <person name="Pecrix Y."/>
            <person name="Staton S.E."/>
            <person name="Sallet E."/>
            <person name="Lelandais-Briere C."/>
            <person name="Moreau S."/>
            <person name="Carrere S."/>
            <person name="Blein T."/>
            <person name="Jardinaud M.F."/>
            <person name="Latrasse D."/>
            <person name="Zouine M."/>
            <person name="Zahm M."/>
            <person name="Kreplak J."/>
            <person name="Mayjonade B."/>
            <person name="Satge C."/>
            <person name="Perez M."/>
            <person name="Cauet S."/>
            <person name="Marande W."/>
            <person name="Chantry-Darmon C."/>
            <person name="Lopez-Roques C."/>
            <person name="Bouchez O."/>
            <person name="Berard A."/>
            <person name="Debelle F."/>
            <person name="Munos S."/>
            <person name="Bendahmane A."/>
            <person name="Berges H."/>
            <person name="Niebel A."/>
            <person name="Buitink J."/>
            <person name="Frugier F."/>
            <person name="Benhamed M."/>
            <person name="Crespi M."/>
            <person name="Gouzy J."/>
            <person name="Gamas P."/>
        </authorList>
    </citation>
    <scope>NUCLEOTIDE SEQUENCE [LARGE SCALE GENOMIC DNA]</scope>
    <source>
        <strain evidence="3">cv. Jemalong A17</strain>
    </source>
</reference>
<dbReference type="GO" id="GO:0020037">
    <property type="term" value="F:heme binding"/>
    <property type="evidence" value="ECO:0007669"/>
    <property type="project" value="InterPro"/>
</dbReference>
<evidence type="ECO:0000313" key="2">
    <source>
        <dbReference type="EMBL" id="RHN55913.1"/>
    </source>
</evidence>
<proteinExistence type="inferred from homology"/>
<comment type="caution">
    <text evidence="2">The sequence shown here is derived from an EMBL/GenBank/DDBJ whole genome shotgun (WGS) entry which is preliminary data.</text>
</comment>
<dbReference type="EMBL" id="PSQE01000005">
    <property type="protein sequence ID" value="RHN55913.1"/>
    <property type="molecule type" value="Genomic_DNA"/>
</dbReference>
<dbReference type="PANTHER" id="PTHR47950">
    <property type="entry name" value="CYTOCHROME P450, FAMILY 76, SUBFAMILY C, POLYPEPTIDE 5-RELATED"/>
    <property type="match status" value="1"/>
</dbReference>
<dbReference type="InterPro" id="IPR036396">
    <property type="entry name" value="Cyt_P450_sf"/>
</dbReference>
<dbReference type="AlphaFoldDB" id="A0A396HTU6"/>
<dbReference type="Gramene" id="rna31198">
    <property type="protein sequence ID" value="RHN55913.1"/>
    <property type="gene ID" value="gene31198"/>
</dbReference>
<organism evidence="2 3">
    <name type="scientific">Medicago truncatula</name>
    <name type="common">Barrel medic</name>
    <name type="synonym">Medicago tribuloides</name>
    <dbReference type="NCBI Taxonomy" id="3880"/>
    <lineage>
        <taxon>Eukaryota</taxon>
        <taxon>Viridiplantae</taxon>
        <taxon>Streptophyta</taxon>
        <taxon>Embryophyta</taxon>
        <taxon>Tracheophyta</taxon>
        <taxon>Spermatophyta</taxon>
        <taxon>Magnoliopsida</taxon>
        <taxon>eudicotyledons</taxon>
        <taxon>Gunneridae</taxon>
        <taxon>Pentapetalae</taxon>
        <taxon>rosids</taxon>
        <taxon>fabids</taxon>
        <taxon>Fabales</taxon>
        <taxon>Fabaceae</taxon>
        <taxon>Papilionoideae</taxon>
        <taxon>50 kb inversion clade</taxon>
        <taxon>NPAAA clade</taxon>
        <taxon>Hologalegina</taxon>
        <taxon>IRL clade</taxon>
        <taxon>Trifolieae</taxon>
        <taxon>Medicago</taxon>
    </lineage>
</organism>
<dbReference type="Proteomes" id="UP000265566">
    <property type="component" value="Chromosome 5"/>
</dbReference>
<dbReference type="SUPFAM" id="SSF48264">
    <property type="entry name" value="Cytochrome P450"/>
    <property type="match status" value="1"/>
</dbReference>
<protein>
    <submittedName>
        <fullName evidence="2">Putative cytochrome P450</fullName>
    </submittedName>
</protein>
<evidence type="ECO:0000313" key="3">
    <source>
        <dbReference type="Proteomes" id="UP000265566"/>
    </source>
</evidence>
<dbReference type="GO" id="GO:0005506">
    <property type="term" value="F:iron ion binding"/>
    <property type="evidence" value="ECO:0007669"/>
    <property type="project" value="InterPro"/>
</dbReference>
<dbReference type="PANTHER" id="PTHR47950:SF30">
    <property type="entry name" value="CYTOCHROME P450 FAMILY PROTEIN"/>
    <property type="match status" value="1"/>
</dbReference>
<comment type="similarity">
    <text evidence="1">Belongs to the cytochrome P450 family.</text>
</comment>
<sequence>MVWIPPSAKWRTLRKACATKIFSSQQLDSTKFHRKRKVQDLINYVHKCCEKGEAFDFGEVSFATVMNSISETFISMDFITSVRTMMTRNQGSLRKL</sequence>
<gene>
    <name evidence="2" type="ORF">MtrunA17_Chr5g0423601</name>
</gene>
<dbReference type="Gene3D" id="1.10.630.10">
    <property type="entry name" value="Cytochrome P450"/>
    <property type="match status" value="1"/>
</dbReference>
<dbReference type="GO" id="GO:0004497">
    <property type="term" value="F:monooxygenase activity"/>
    <property type="evidence" value="ECO:0007669"/>
    <property type="project" value="InterPro"/>
</dbReference>
<dbReference type="GO" id="GO:0016705">
    <property type="term" value="F:oxidoreductase activity, acting on paired donors, with incorporation or reduction of molecular oxygen"/>
    <property type="evidence" value="ECO:0007669"/>
    <property type="project" value="InterPro"/>
</dbReference>
<evidence type="ECO:0000256" key="1">
    <source>
        <dbReference type="ARBA" id="ARBA00010617"/>
    </source>
</evidence>
<accession>A0A396HTU6</accession>
<name>A0A396HTU6_MEDTR</name>